<gene>
    <name evidence="2" type="ORF">Pcinc_012981</name>
</gene>
<dbReference type="Gene3D" id="3.60.10.10">
    <property type="entry name" value="Endonuclease/exonuclease/phosphatase"/>
    <property type="match status" value="1"/>
</dbReference>
<dbReference type="InterPro" id="IPR036691">
    <property type="entry name" value="Endo/exonu/phosph_ase_sf"/>
</dbReference>
<dbReference type="SUPFAM" id="SSF56219">
    <property type="entry name" value="DNase I-like"/>
    <property type="match status" value="1"/>
</dbReference>
<feature type="domain" description="Endonuclease/exonuclease/phosphatase" evidence="1">
    <location>
        <begin position="389"/>
        <end position="490"/>
    </location>
</feature>
<dbReference type="GO" id="GO:0007508">
    <property type="term" value="P:larval heart development"/>
    <property type="evidence" value="ECO:0007669"/>
    <property type="project" value="TreeGrafter"/>
</dbReference>
<dbReference type="InterPro" id="IPR005135">
    <property type="entry name" value="Endo/exonuclease/phosphatase"/>
</dbReference>
<organism evidence="2 3">
    <name type="scientific">Petrolisthes cinctipes</name>
    <name type="common">Flat porcelain crab</name>
    <dbReference type="NCBI Taxonomy" id="88211"/>
    <lineage>
        <taxon>Eukaryota</taxon>
        <taxon>Metazoa</taxon>
        <taxon>Ecdysozoa</taxon>
        <taxon>Arthropoda</taxon>
        <taxon>Crustacea</taxon>
        <taxon>Multicrustacea</taxon>
        <taxon>Malacostraca</taxon>
        <taxon>Eumalacostraca</taxon>
        <taxon>Eucarida</taxon>
        <taxon>Decapoda</taxon>
        <taxon>Pleocyemata</taxon>
        <taxon>Anomura</taxon>
        <taxon>Galatheoidea</taxon>
        <taxon>Porcellanidae</taxon>
        <taxon>Petrolisthes</taxon>
    </lineage>
</organism>
<evidence type="ECO:0000313" key="2">
    <source>
        <dbReference type="EMBL" id="KAK3882645.1"/>
    </source>
</evidence>
<comment type="caution">
    <text evidence="2">The sequence shown here is derived from an EMBL/GenBank/DDBJ whole genome shotgun (WGS) entry which is preliminary data.</text>
</comment>
<proteinExistence type="predicted"/>
<dbReference type="AlphaFoldDB" id="A0AAE1FY90"/>
<dbReference type="PANTHER" id="PTHR33395">
    <property type="entry name" value="TRANSCRIPTASE, PUTATIVE-RELATED-RELATED"/>
    <property type="match status" value="1"/>
</dbReference>
<dbReference type="Proteomes" id="UP001286313">
    <property type="component" value="Unassembled WGS sequence"/>
</dbReference>
<evidence type="ECO:0000259" key="1">
    <source>
        <dbReference type="Pfam" id="PF14529"/>
    </source>
</evidence>
<dbReference type="Pfam" id="PF14529">
    <property type="entry name" value="Exo_endo_phos_2"/>
    <property type="match status" value="1"/>
</dbReference>
<dbReference type="GO" id="GO:0031012">
    <property type="term" value="C:extracellular matrix"/>
    <property type="evidence" value="ECO:0007669"/>
    <property type="project" value="TreeGrafter"/>
</dbReference>
<dbReference type="PANTHER" id="PTHR33395:SF22">
    <property type="entry name" value="REVERSE TRANSCRIPTASE DOMAIN-CONTAINING PROTEIN"/>
    <property type="match status" value="1"/>
</dbReference>
<name>A0AAE1FY90_PETCI</name>
<accession>A0AAE1FY90</accession>
<reference evidence="2" key="1">
    <citation type="submission" date="2023-10" db="EMBL/GenBank/DDBJ databases">
        <title>Genome assemblies of two species of porcelain crab, Petrolisthes cinctipes and Petrolisthes manimaculis (Anomura: Porcellanidae).</title>
        <authorList>
            <person name="Angst P."/>
        </authorList>
    </citation>
    <scope>NUCLEOTIDE SEQUENCE</scope>
    <source>
        <strain evidence="2">PB745_01</strain>
        <tissue evidence="2">Gill</tissue>
    </source>
</reference>
<protein>
    <recommendedName>
        <fullName evidence="1">Endonuclease/exonuclease/phosphatase domain-containing protein</fullName>
    </recommendedName>
</protein>
<keyword evidence="3" id="KW-1185">Reference proteome</keyword>
<dbReference type="EMBL" id="JAWQEG010001072">
    <property type="protein sequence ID" value="KAK3882645.1"/>
    <property type="molecule type" value="Genomic_DNA"/>
</dbReference>
<sequence length="549" mass="61838">MAKFLAKTQEDYSIKAKWQHLLSDLSQAAADTIGYKKHKDQDWFDQNAPGIEEYQTLVDWVEQNAGNGQQTGAGALVTAITELRGDIKLLNRTINNENKDNRRQLYPDMLQTSQQPNQQADANQAMTQTRQVKHPGTFYADVAGKVKPNQHAVFIKPKDLTTPSNNKEIISTLKQVPVVTAKTIQQKTMKLVFPSESTKDRAVEALEANDQIADNHQIISEKKLKPKISITFIPDCIEDSEIIKSIQDKNENLAELMTEEEDIKLLFTKPSTPGHKTAVIIVSPNIRKQIEKNDNRIYLHFSSDPQEISEALNNQYVSVFSTPNLDRRNHWQTAATTPPAESQLNETEISKSSIESSIREMNTYSAAGPDGIPSVLMKQCCLLENFTTVLEAITLEVKRLGNPEPSVIINGDFNLPNVNWTELSIYGGTLADRLQANALALFSLIDELMLRQIIDLATRGQNTLDLFFTNNEDIINGVRAEDTIMSDHRLLVVETTLEYWPTKDAESSKCLFFSTLNFFSDNTDWSSINNAVADINWNKELRNMTTTEM</sequence>
<dbReference type="GO" id="GO:0003824">
    <property type="term" value="F:catalytic activity"/>
    <property type="evidence" value="ECO:0007669"/>
    <property type="project" value="InterPro"/>
</dbReference>
<evidence type="ECO:0000313" key="3">
    <source>
        <dbReference type="Proteomes" id="UP001286313"/>
    </source>
</evidence>
<dbReference type="GO" id="GO:0061343">
    <property type="term" value="P:cell adhesion involved in heart morphogenesis"/>
    <property type="evidence" value="ECO:0007669"/>
    <property type="project" value="TreeGrafter"/>
</dbReference>